<gene>
    <name evidence="2" type="ORF">Raf01_40560</name>
</gene>
<dbReference type="RefSeq" id="WP_203919498.1">
    <property type="nucleotide sequence ID" value="NZ_BONZ01000038.1"/>
</dbReference>
<dbReference type="InterPro" id="IPR013216">
    <property type="entry name" value="Methyltransf_11"/>
</dbReference>
<name>A0A8J3QSZ3_9ACTN</name>
<sequence>MPRVYDHRANMLSLFTNAGRYDRLTTRLFGRVHRRVAADVAAAGLPAGSRVLDVGTGPGRVPLAIAAATAWLTVDGLDVSPAMIEYARHAAAEAGLADRVTFVVGDVAELPYPDQSFDLIVSTMSQHHWANPRAGLRELHRVLRPGARAWIYDARPALHRATTAARGAFPEGNIRREPVRTGRSPVTFTGRLVARRPA</sequence>
<organism evidence="2 3">
    <name type="scientific">Rugosimonospora africana</name>
    <dbReference type="NCBI Taxonomy" id="556532"/>
    <lineage>
        <taxon>Bacteria</taxon>
        <taxon>Bacillati</taxon>
        <taxon>Actinomycetota</taxon>
        <taxon>Actinomycetes</taxon>
        <taxon>Micromonosporales</taxon>
        <taxon>Micromonosporaceae</taxon>
        <taxon>Rugosimonospora</taxon>
    </lineage>
</organism>
<dbReference type="Proteomes" id="UP000642748">
    <property type="component" value="Unassembled WGS sequence"/>
</dbReference>
<dbReference type="AlphaFoldDB" id="A0A8J3QSZ3"/>
<protein>
    <recommendedName>
        <fullName evidence="1">Methyltransferase type 11 domain-containing protein</fullName>
    </recommendedName>
</protein>
<dbReference type="Pfam" id="PF08241">
    <property type="entry name" value="Methyltransf_11"/>
    <property type="match status" value="1"/>
</dbReference>
<proteinExistence type="predicted"/>
<feature type="domain" description="Methyltransferase type 11" evidence="1">
    <location>
        <begin position="52"/>
        <end position="150"/>
    </location>
</feature>
<dbReference type="SUPFAM" id="SSF53335">
    <property type="entry name" value="S-adenosyl-L-methionine-dependent methyltransferases"/>
    <property type="match status" value="1"/>
</dbReference>
<accession>A0A8J3QSZ3</accession>
<evidence type="ECO:0000259" key="1">
    <source>
        <dbReference type="Pfam" id="PF08241"/>
    </source>
</evidence>
<dbReference type="GO" id="GO:0008757">
    <property type="term" value="F:S-adenosylmethionine-dependent methyltransferase activity"/>
    <property type="evidence" value="ECO:0007669"/>
    <property type="project" value="InterPro"/>
</dbReference>
<keyword evidence="3" id="KW-1185">Reference proteome</keyword>
<dbReference type="InterPro" id="IPR029063">
    <property type="entry name" value="SAM-dependent_MTases_sf"/>
</dbReference>
<dbReference type="Gene3D" id="3.40.50.150">
    <property type="entry name" value="Vaccinia Virus protein VP39"/>
    <property type="match status" value="1"/>
</dbReference>
<dbReference type="EMBL" id="BONZ01000038">
    <property type="protein sequence ID" value="GIH15884.1"/>
    <property type="molecule type" value="Genomic_DNA"/>
</dbReference>
<evidence type="ECO:0000313" key="3">
    <source>
        <dbReference type="Proteomes" id="UP000642748"/>
    </source>
</evidence>
<reference evidence="2" key="1">
    <citation type="submission" date="2021-01" db="EMBL/GenBank/DDBJ databases">
        <title>Whole genome shotgun sequence of Rugosimonospora africana NBRC 104875.</title>
        <authorList>
            <person name="Komaki H."/>
            <person name="Tamura T."/>
        </authorList>
    </citation>
    <scope>NUCLEOTIDE SEQUENCE</scope>
    <source>
        <strain evidence="2">NBRC 104875</strain>
    </source>
</reference>
<comment type="caution">
    <text evidence="2">The sequence shown here is derived from an EMBL/GenBank/DDBJ whole genome shotgun (WGS) entry which is preliminary data.</text>
</comment>
<dbReference type="CDD" id="cd02440">
    <property type="entry name" value="AdoMet_MTases"/>
    <property type="match status" value="1"/>
</dbReference>
<evidence type="ECO:0000313" key="2">
    <source>
        <dbReference type="EMBL" id="GIH15884.1"/>
    </source>
</evidence>
<dbReference type="PANTHER" id="PTHR43591">
    <property type="entry name" value="METHYLTRANSFERASE"/>
    <property type="match status" value="1"/>
</dbReference>